<dbReference type="Proteomes" id="UP000265618">
    <property type="component" value="Unassembled WGS sequence"/>
</dbReference>
<name>A0A9K3CR07_9EUKA</name>
<evidence type="ECO:0000313" key="2">
    <source>
        <dbReference type="Proteomes" id="UP000265618"/>
    </source>
</evidence>
<reference evidence="1 2" key="1">
    <citation type="journal article" date="2018" name="PLoS ONE">
        <title>The draft genome of Kipferlia bialata reveals reductive genome evolution in fornicate parasites.</title>
        <authorList>
            <person name="Tanifuji G."/>
            <person name="Takabayashi S."/>
            <person name="Kume K."/>
            <person name="Takagi M."/>
            <person name="Nakayama T."/>
            <person name="Kamikawa R."/>
            <person name="Inagaki Y."/>
            <person name="Hashimoto T."/>
        </authorList>
    </citation>
    <scope>NUCLEOTIDE SEQUENCE [LARGE SCALE GENOMIC DNA]</scope>
    <source>
        <strain evidence="1">NY0173</strain>
    </source>
</reference>
<gene>
    <name evidence="1" type="ORF">KIPB_001913</name>
</gene>
<sequence length="82" mass="8986">MPPHTVLLGQRQNLQPQLLAKRLYLQAFQESKPLYVYLGTKDSSLAGLDPVFRVLKRRYGGESESASDVAISGVTADALLTP</sequence>
<dbReference type="EMBL" id="BDIP01000289">
    <property type="protein sequence ID" value="GIQ81021.1"/>
    <property type="molecule type" value="Genomic_DNA"/>
</dbReference>
<protein>
    <submittedName>
        <fullName evidence="1">Uncharacterized protein</fullName>
    </submittedName>
</protein>
<proteinExistence type="predicted"/>
<organism evidence="1 2">
    <name type="scientific">Kipferlia bialata</name>
    <dbReference type="NCBI Taxonomy" id="797122"/>
    <lineage>
        <taxon>Eukaryota</taxon>
        <taxon>Metamonada</taxon>
        <taxon>Carpediemonas-like organisms</taxon>
        <taxon>Kipferlia</taxon>
    </lineage>
</organism>
<dbReference type="AlphaFoldDB" id="A0A9K3CR07"/>
<accession>A0A9K3CR07</accession>
<keyword evidence="2" id="KW-1185">Reference proteome</keyword>
<evidence type="ECO:0000313" key="1">
    <source>
        <dbReference type="EMBL" id="GIQ81021.1"/>
    </source>
</evidence>
<comment type="caution">
    <text evidence="1">The sequence shown here is derived from an EMBL/GenBank/DDBJ whole genome shotgun (WGS) entry which is preliminary data.</text>
</comment>